<dbReference type="EMBL" id="LZME01000037">
    <property type="protein sequence ID" value="OBK87771.1"/>
    <property type="molecule type" value="Genomic_DNA"/>
</dbReference>
<comment type="caution">
    <text evidence="2">The sequence shown here is derived from an EMBL/GenBank/DDBJ whole genome shotgun (WGS) entry which is preliminary data.</text>
</comment>
<gene>
    <name evidence="2" type="ORF">A5649_17045</name>
</gene>
<dbReference type="Proteomes" id="UP000093712">
    <property type="component" value="Unassembled WGS sequence"/>
</dbReference>
<evidence type="ECO:0008006" key="4">
    <source>
        <dbReference type="Google" id="ProtNLM"/>
    </source>
</evidence>
<dbReference type="AlphaFoldDB" id="A0AA91IZ06"/>
<feature type="region of interest" description="Disordered" evidence="1">
    <location>
        <begin position="112"/>
        <end position="143"/>
    </location>
</feature>
<evidence type="ECO:0000256" key="1">
    <source>
        <dbReference type="SAM" id="MobiDB-lite"/>
    </source>
</evidence>
<evidence type="ECO:0000313" key="3">
    <source>
        <dbReference type="Proteomes" id="UP000093712"/>
    </source>
</evidence>
<accession>A0AA91IZ06</accession>
<organism evidence="2 3">
    <name type="scientific">Mycolicibacter heraklionensis</name>
    <dbReference type="NCBI Taxonomy" id="512402"/>
    <lineage>
        <taxon>Bacteria</taxon>
        <taxon>Bacillati</taxon>
        <taxon>Actinomycetota</taxon>
        <taxon>Actinomycetes</taxon>
        <taxon>Mycobacteriales</taxon>
        <taxon>Mycobacteriaceae</taxon>
        <taxon>Mycolicibacter</taxon>
    </lineage>
</organism>
<evidence type="ECO:0000313" key="2">
    <source>
        <dbReference type="EMBL" id="OBK87771.1"/>
    </source>
</evidence>
<reference evidence="2 3" key="1">
    <citation type="submission" date="2016-06" db="EMBL/GenBank/DDBJ databases">
        <authorList>
            <person name="Sutton G."/>
            <person name="Brinkac L."/>
            <person name="Sanka R."/>
            <person name="Adams M."/>
            <person name="Lau E."/>
            <person name="Garcia-Basteiro A."/>
            <person name="Lopez-Varela E."/>
            <person name="Palencia S."/>
        </authorList>
    </citation>
    <scope>NUCLEOTIDE SEQUENCE [LARGE SCALE GENOMIC DNA]</scope>
    <source>
        <strain evidence="2 3">1211594.5</strain>
    </source>
</reference>
<protein>
    <recommendedName>
        <fullName evidence="4">Lipid droplet-associated protein</fullName>
    </recommendedName>
</protein>
<dbReference type="InterPro" id="IPR047728">
    <property type="entry name" value="LipDrop-assoc"/>
</dbReference>
<sequence>MATAPFGVRLLVGAATVAVEETLKLPQTILTYPMTLASQAAHAVMRWQQGVAELVNKGDTTLESLFPPKDEQPEWATFDDDIEDNFDGGAATFDDDDTDPRTEGRFALYSFSEDGAAPPSAPADNEAPAGRNGAADPTVPTPDLVDELDYGSLTLAQLRARLASLSLDELETLLAYEEATKARAPFQTLLANRITRTTAK</sequence>
<dbReference type="NCBIfam" id="NF033649">
    <property type="entry name" value="LipDrop_Rv1109c"/>
    <property type="match status" value="1"/>
</dbReference>
<proteinExistence type="predicted"/>
<name>A0AA91IZ06_9MYCO</name>
<dbReference type="RefSeq" id="WP_065039346.1">
    <property type="nucleotide sequence ID" value="NZ_LZME01000037.1"/>
</dbReference>